<keyword evidence="2" id="KW-1185">Reference proteome</keyword>
<dbReference type="RefSeq" id="WP_230097495.1">
    <property type="nucleotide sequence ID" value="NZ_CAKKNS010000010.1"/>
</dbReference>
<reference evidence="1 2" key="1">
    <citation type="submission" date="2021-11" db="EMBL/GenBank/DDBJ databases">
        <authorList>
            <person name="Depoorter E."/>
        </authorList>
    </citation>
    <scope>NUCLEOTIDE SEQUENCE [LARGE SCALE GENOMIC DNA]</scope>
    <source>
        <strain evidence="1 2">LMG 24289</strain>
    </source>
</reference>
<proteinExistence type="predicted"/>
<name>A0ABM8Z8C1_9LACO</name>
<comment type="caution">
    <text evidence="1">The sequence shown here is derived from an EMBL/GenBank/DDBJ whole genome shotgun (WGS) entry which is preliminary data.</text>
</comment>
<evidence type="ECO:0000313" key="1">
    <source>
        <dbReference type="EMBL" id="CAH0417473.1"/>
    </source>
</evidence>
<organism evidence="1 2">
    <name type="scientific">Periweissella fabaria</name>
    <dbReference type="NCBI Taxonomy" id="546157"/>
    <lineage>
        <taxon>Bacteria</taxon>
        <taxon>Bacillati</taxon>
        <taxon>Bacillota</taxon>
        <taxon>Bacilli</taxon>
        <taxon>Lactobacillales</taxon>
        <taxon>Lactobacillaceae</taxon>
        <taxon>Periweissella</taxon>
    </lineage>
</organism>
<evidence type="ECO:0008006" key="3">
    <source>
        <dbReference type="Google" id="ProtNLM"/>
    </source>
</evidence>
<gene>
    <name evidence="1" type="ORF">WFA24289_01814</name>
</gene>
<dbReference type="Proteomes" id="UP000789707">
    <property type="component" value="Unassembled WGS sequence"/>
</dbReference>
<accession>A0ABM8Z8C1</accession>
<evidence type="ECO:0000313" key="2">
    <source>
        <dbReference type="Proteomes" id="UP000789707"/>
    </source>
</evidence>
<protein>
    <recommendedName>
        <fullName evidence="3">Head-tail adaptor protein</fullName>
    </recommendedName>
</protein>
<sequence length="103" mass="11915">MRYNSVIYLVPTENIQDEMLNTFKREGDPRKVFANQFTITRAEFDAAGNQGIRPDFTFRINSVDYKGETIAKVNTVKYHVYRIAEVGDKTTLYLTKRLSDGQN</sequence>
<dbReference type="EMBL" id="CAKKNS010000010">
    <property type="protein sequence ID" value="CAH0417473.1"/>
    <property type="molecule type" value="Genomic_DNA"/>
</dbReference>